<dbReference type="PANTHER" id="PTHR43329">
    <property type="entry name" value="EPOXIDE HYDROLASE"/>
    <property type="match status" value="1"/>
</dbReference>
<dbReference type="InterPro" id="IPR000073">
    <property type="entry name" value="AB_hydrolase_1"/>
</dbReference>
<dbReference type="OrthoDB" id="3507586at2"/>
<evidence type="ECO:0000313" key="3">
    <source>
        <dbReference type="EMBL" id="RZT85752.1"/>
    </source>
</evidence>
<accession>A0A4Q7UV24</accession>
<feature type="domain" description="AB hydrolase-1" evidence="2">
    <location>
        <begin position="36"/>
        <end position="145"/>
    </location>
</feature>
<evidence type="ECO:0000313" key="4">
    <source>
        <dbReference type="Proteomes" id="UP000291591"/>
    </source>
</evidence>
<dbReference type="SUPFAM" id="SSF53474">
    <property type="entry name" value="alpha/beta-Hydrolases"/>
    <property type="match status" value="1"/>
</dbReference>
<gene>
    <name evidence="3" type="ORF">EV383_2632</name>
</gene>
<organism evidence="3 4">
    <name type="scientific">Pseudonocardia sediminis</name>
    <dbReference type="NCBI Taxonomy" id="1397368"/>
    <lineage>
        <taxon>Bacteria</taxon>
        <taxon>Bacillati</taxon>
        <taxon>Actinomycetota</taxon>
        <taxon>Actinomycetes</taxon>
        <taxon>Pseudonocardiales</taxon>
        <taxon>Pseudonocardiaceae</taxon>
        <taxon>Pseudonocardia</taxon>
    </lineage>
</organism>
<dbReference type="InterPro" id="IPR029058">
    <property type="entry name" value="AB_hydrolase_fold"/>
</dbReference>
<name>A0A4Q7UV24_PSEST</name>
<dbReference type="Proteomes" id="UP000291591">
    <property type="component" value="Unassembled WGS sequence"/>
</dbReference>
<reference evidence="3 4" key="1">
    <citation type="submission" date="2019-02" db="EMBL/GenBank/DDBJ databases">
        <title>Sequencing the genomes of 1000 actinobacteria strains.</title>
        <authorList>
            <person name="Klenk H.-P."/>
        </authorList>
    </citation>
    <scope>NUCLEOTIDE SEQUENCE [LARGE SCALE GENOMIC DNA]</scope>
    <source>
        <strain evidence="3 4">DSM 45779</strain>
    </source>
</reference>
<keyword evidence="1" id="KW-0378">Hydrolase</keyword>
<dbReference type="EMBL" id="SHKL01000001">
    <property type="protein sequence ID" value="RZT85752.1"/>
    <property type="molecule type" value="Genomic_DNA"/>
</dbReference>
<dbReference type="GO" id="GO:0016787">
    <property type="term" value="F:hydrolase activity"/>
    <property type="evidence" value="ECO:0007669"/>
    <property type="project" value="UniProtKB-KW"/>
</dbReference>
<keyword evidence="4" id="KW-1185">Reference proteome</keyword>
<protein>
    <submittedName>
        <fullName evidence="3">Pimeloyl-ACP methyl ester carboxylesterase</fullName>
    </submittedName>
</protein>
<dbReference type="Pfam" id="PF00561">
    <property type="entry name" value="Abhydrolase_1"/>
    <property type="match status" value="1"/>
</dbReference>
<dbReference type="RefSeq" id="WP_130290166.1">
    <property type="nucleotide sequence ID" value="NZ_SHKL01000001.1"/>
</dbReference>
<proteinExistence type="predicted"/>
<dbReference type="PRINTS" id="PR00412">
    <property type="entry name" value="EPOXHYDRLASE"/>
</dbReference>
<sequence length="303" mass="34281">MGTYDMTDHAGQRLTHGRPEVNGVNIHYAMGGSGDPVILLHGVPKTMFFWRKVIPLLTPHHTVVAVDCRGYGDSERPQTGYDTQTMAQDVVALADHLGFERFRIVGEDWGAAIGYAVAAFHRDRVEQLVFQEMLLPGLGYGSDDVAGRTRTLKKEDTRTMWHLDFFNVPHYPEMLMPGREREFWSFFMKREMYDPSAATDEDVDEQVRWLESPGGTHTILEVYRSNDLDGEQNAPQFEHKLTIPVLAVGGEAFFGDEVRHQMEPVAQDVRSVVIERCGHNPSLERPDELARTYLEFFGKPAGA</sequence>
<comment type="caution">
    <text evidence="3">The sequence shown here is derived from an EMBL/GenBank/DDBJ whole genome shotgun (WGS) entry which is preliminary data.</text>
</comment>
<evidence type="ECO:0000259" key="2">
    <source>
        <dbReference type="Pfam" id="PF00561"/>
    </source>
</evidence>
<dbReference type="InterPro" id="IPR000639">
    <property type="entry name" value="Epox_hydrolase-like"/>
</dbReference>
<dbReference type="Gene3D" id="3.40.50.1820">
    <property type="entry name" value="alpha/beta hydrolase"/>
    <property type="match status" value="1"/>
</dbReference>
<dbReference type="AlphaFoldDB" id="A0A4Q7UV24"/>
<evidence type="ECO:0000256" key="1">
    <source>
        <dbReference type="ARBA" id="ARBA00022801"/>
    </source>
</evidence>